<evidence type="ECO:0000256" key="6">
    <source>
        <dbReference type="ARBA" id="ARBA00022723"/>
    </source>
</evidence>
<dbReference type="EMBL" id="CAJNOK010015528">
    <property type="protein sequence ID" value="CAF1227176.1"/>
    <property type="molecule type" value="Genomic_DNA"/>
</dbReference>
<evidence type="ECO:0000313" key="22">
    <source>
        <dbReference type="Proteomes" id="UP000663829"/>
    </source>
</evidence>
<evidence type="ECO:0000256" key="9">
    <source>
        <dbReference type="ARBA" id="ARBA00022833"/>
    </source>
</evidence>
<evidence type="ECO:0000256" key="1">
    <source>
        <dbReference type="ARBA" id="ARBA00004498"/>
    </source>
</evidence>
<dbReference type="Proteomes" id="UP000682733">
    <property type="component" value="Unassembled WGS sequence"/>
</dbReference>
<feature type="domain" description="EGF-like" evidence="16 17">
    <location>
        <begin position="44"/>
        <end position="55"/>
    </location>
</feature>
<evidence type="ECO:0000256" key="2">
    <source>
        <dbReference type="ARBA" id="ARBA00022473"/>
    </source>
</evidence>
<comment type="function">
    <text evidence="15">Extracellular matrix serine protease secreted by pioneer neurons that plays a role in layering of neurons in the cerebral cortex and cerebellum by coordinating cell positioning during neurodevelopment. Regulates microtubule function in neurons and neuronal migration. Binding to the extracellular domains of lipoprotein receptors VLDLR and LRP8/APOER2 induces tyrosine phosphorylation of DAB1 and modulation of TAU phosphorylation. Affects migration of sympathetic preganglionic neurons in the spinal cord, where it seems to act as a barrier to neuronal migration. Enzymatic activity is important for the modulation of cell adhesion.</text>
</comment>
<dbReference type="GO" id="GO:0070325">
    <property type="term" value="F:lipoprotein particle receptor binding"/>
    <property type="evidence" value="ECO:0007669"/>
    <property type="project" value="InterPro"/>
</dbReference>
<evidence type="ECO:0000256" key="13">
    <source>
        <dbReference type="ARBA" id="ARBA00023900"/>
    </source>
</evidence>
<dbReference type="Pfam" id="PF21471">
    <property type="entry name" value="Reelin_subrepeat-B"/>
    <property type="match status" value="1"/>
</dbReference>
<dbReference type="GO" id="GO:0007155">
    <property type="term" value="P:cell adhesion"/>
    <property type="evidence" value="ECO:0007669"/>
    <property type="project" value="UniProtKB-KW"/>
</dbReference>
<protein>
    <recommendedName>
        <fullName evidence="13">Reelin</fullName>
    </recommendedName>
</protein>
<evidence type="ECO:0000256" key="3">
    <source>
        <dbReference type="ARBA" id="ARBA00022525"/>
    </source>
</evidence>
<accession>A0A815I6H1</accession>
<dbReference type="GO" id="GO:0007417">
    <property type="term" value="P:central nervous system development"/>
    <property type="evidence" value="ECO:0007669"/>
    <property type="project" value="InterPro"/>
</dbReference>
<evidence type="ECO:0000256" key="8">
    <source>
        <dbReference type="ARBA" id="ARBA00022825"/>
    </source>
</evidence>
<keyword evidence="5" id="KW-0645">Protease</keyword>
<evidence type="ECO:0000313" key="20">
    <source>
        <dbReference type="EMBL" id="CAF4035311.1"/>
    </source>
</evidence>
<evidence type="ECO:0000256" key="11">
    <source>
        <dbReference type="ARBA" id="ARBA00022889"/>
    </source>
</evidence>
<evidence type="ECO:0000256" key="7">
    <source>
        <dbReference type="ARBA" id="ARBA00022801"/>
    </source>
</evidence>
<evidence type="ECO:0000256" key="15">
    <source>
        <dbReference type="ARBA" id="ARBA00046064"/>
    </source>
</evidence>
<evidence type="ECO:0000259" key="17">
    <source>
        <dbReference type="PROSITE" id="PS01186"/>
    </source>
</evidence>
<keyword evidence="7" id="KW-0378">Hydrolase</keyword>
<dbReference type="GO" id="GO:0008236">
    <property type="term" value="F:serine-type peptidase activity"/>
    <property type="evidence" value="ECO:0007669"/>
    <property type="project" value="UniProtKB-KW"/>
</dbReference>
<evidence type="ECO:0000256" key="10">
    <source>
        <dbReference type="ARBA" id="ARBA00022837"/>
    </source>
</evidence>
<evidence type="ECO:0000256" key="14">
    <source>
        <dbReference type="ARBA" id="ARBA00044961"/>
    </source>
</evidence>
<gene>
    <name evidence="19" type="ORF">GPM918_LOCUS31526</name>
    <name evidence="18" type="ORF">OVA965_LOCUS25204</name>
    <name evidence="21" type="ORF">SRO942_LOCUS32175</name>
    <name evidence="20" type="ORF">TMI583_LOCUS25932</name>
</gene>
<dbReference type="GO" id="GO:0006508">
    <property type="term" value="P:proteolysis"/>
    <property type="evidence" value="ECO:0007669"/>
    <property type="project" value="UniProtKB-KW"/>
</dbReference>
<comment type="subunit">
    <text evidence="14">Oligomer of disulfide-linked homodimers.</text>
</comment>
<dbReference type="PROSITE" id="PS00022">
    <property type="entry name" value="EGF_1"/>
    <property type="match status" value="1"/>
</dbReference>
<dbReference type="EMBL" id="CAJOBA010037072">
    <property type="protein sequence ID" value="CAF4035311.1"/>
    <property type="molecule type" value="Genomic_DNA"/>
</dbReference>
<evidence type="ECO:0000256" key="5">
    <source>
        <dbReference type="ARBA" id="ARBA00022670"/>
    </source>
</evidence>
<dbReference type="SUPFAM" id="SSF57196">
    <property type="entry name" value="EGF/Laminin"/>
    <property type="match status" value="1"/>
</dbReference>
<dbReference type="Proteomes" id="UP000677228">
    <property type="component" value="Unassembled WGS sequence"/>
</dbReference>
<keyword evidence="2" id="KW-0217">Developmental protein</keyword>
<keyword evidence="10" id="KW-0106">Calcium</keyword>
<name>A0A815I6H1_9BILA</name>
<keyword evidence="9" id="KW-0862">Zinc</keyword>
<dbReference type="InterPro" id="IPR034968">
    <property type="entry name" value="Reelin"/>
</dbReference>
<dbReference type="PANTHER" id="PTHR11841">
    <property type="entry name" value="REELIN"/>
    <property type="match status" value="1"/>
</dbReference>
<evidence type="ECO:0000256" key="12">
    <source>
        <dbReference type="ARBA" id="ARBA00023773"/>
    </source>
</evidence>
<comment type="caution">
    <text evidence="19">The sequence shown here is derived from an EMBL/GenBank/DDBJ whole genome shotgun (WGS) entry which is preliminary data.</text>
</comment>
<dbReference type="PANTHER" id="PTHR11841:SF1">
    <property type="entry name" value="REELIN"/>
    <property type="match status" value="1"/>
</dbReference>
<dbReference type="PROSITE" id="PS01186">
    <property type="entry name" value="EGF_2"/>
    <property type="match status" value="1"/>
</dbReference>
<keyword evidence="4" id="KW-0272">Extracellular matrix</keyword>
<keyword evidence="22" id="KW-1185">Reference proteome</keyword>
<keyword evidence="8" id="KW-0720">Serine protease</keyword>
<dbReference type="AlphaFoldDB" id="A0A815I6H1"/>
<evidence type="ECO:0000259" key="16">
    <source>
        <dbReference type="PROSITE" id="PS00022"/>
    </source>
</evidence>
<evidence type="ECO:0000313" key="21">
    <source>
        <dbReference type="EMBL" id="CAF4244950.1"/>
    </source>
</evidence>
<dbReference type="InterPro" id="IPR049419">
    <property type="entry name" value="Reelin_subrepeat-B"/>
</dbReference>
<keyword evidence="11" id="KW-0130">Cell adhesion</keyword>
<proteinExistence type="inferred from homology"/>
<evidence type="ECO:0000256" key="4">
    <source>
        <dbReference type="ARBA" id="ARBA00022530"/>
    </source>
</evidence>
<dbReference type="Proteomes" id="UP000681722">
    <property type="component" value="Unassembled WGS sequence"/>
</dbReference>
<dbReference type="EMBL" id="CAJNOQ010015570">
    <property type="protein sequence ID" value="CAF1364097.1"/>
    <property type="molecule type" value="Genomic_DNA"/>
</dbReference>
<dbReference type="OrthoDB" id="1924787at2759"/>
<organism evidence="19 22">
    <name type="scientific">Didymodactylos carnosus</name>
    <dbReference type="NCBI Taxonomy" id="1234261"/>
    <lineage>
        <taxon>Eukaryota</taxon>
        <taxon>Metazoa</taxon>
        <taxon>Spiralia</taxon>
        <taxon>Gnathifera</taxon>
        <taxon>Rotifera</taxon>
        <taxon>Eurotatoria</taxon>
        <taxon>Bdelloidea</taxon>
        <taxon>Philodinida</taxon>
        <taxon>Philodinidae</taxon>
        <taxon>Didymodactylos</taxon>
    </lineage>
</organism>
<evidence type="ECO:0000313" key="19">
    <source>
        <dbReference type="EMBL" id="CAF1364097.1"/>
    </source>
</evidence>
<keyword evidence="6" id="KW-0479">Metal-binding</keyword>
<dbReference type="EMBL" id="CAJOBC010071765">
    <property type="protein sequence ID" value="CAF4244950.1"/>
    <property type="molecule type" value="Genomic_DNA"/>
</dbReference>
<comment type="similarity">
    <text evidence="12">Belongs to the reelin family.</text>
</comment>
<dbReference type="Proteomes" id="UP000663829">
    <property type="component" value="Unassembled WGS sequence"/>
</dbReference>
<reference evidence="19" key="1">
    <citation type="submission" date="2021-02" db="EMBL/GenBank/DDBJ databases">
        <authorList>
            <person name="Nowell W R."/>
        </authorList>
    </citation>
    <scope>NUCLEOTIDE SEQUENCE</scope>
</reference>
<keyword evidence="3" id="KW-0964">Secreted</keyword>
<comment type="subcellular location">
    <subcellularLocation>
        <location evidence="1">Secreted</location>
        <location evidence="1">Extracellular space</location>
        <location evidence="1">Extracellular matrix</location>
    </subcellularLocation>
</comment>
<sequence length="209" mass="23712">MLEYIQFRWSGYQSAGIQWSMSSLFIGECQSFCHDRGVCTISGCLCTKGFSGKYCETREIRLDSYFNETFDDTLNSWAKLSVEANIRHVCETETEYLSGQALHFNGCGCLEAVTKELNISSSIGVAFAFHVTAENNCLSTSDNITVGIQWTNDEGITWTNLGLVYNIGHSDAYNITFSEKMKDQGIRLRWIQLERSGEPFWAIDNIYLY</sequence>
<dbReference type="GO" id="GO:0046872">
    <property type="term" value="F:metal ion binding"/>
    <property type="evidence" value="ECO:0007669"/>
    <property type="project" value="UniProtKB-KW"/>
</dbReference>
<dbReference type="InterPro" id="IPR000742">
    <property type="entry name" value="EGF"/>
</dbReference>
<dbReference type="GO" id="GO:0001764">
    <property type="term" value="P:neuron migration"/>
    <property type="evidence" value="ECO:0007669"/>
    <property type="project" value="InterPro"/>
</dbReference>
<dbReference type="Gene3D" id="2.60.120.260">
    <property type="entry name" value="Galactose-binding domain-like"/>
    <property type="match status" value="2"/>
</dbReference>
<evidence type="ECO:0000313" key="18">
    <source>
        <dbReference type="EMBL" id="CAF1227176.1"/>
    </source>
</evidence>